<dbReference type="AlphaFoldDB" id="G9Y8H8"/>
<sequence>MSSLSALVFPHSEFIPNPPMAGFSLCSLSKILNNYLCCLRLLREIPKIPYV</sequence>
<organism evidence="1 2">
    <name type="scientific">Hafnia alvei ATCC 51873</name>
    <dbReference type="NCBI Taxonomy" id="1002364"/>
    <lineage>
        <taxon>Bacteria</taxon>
        <taxon>Pseudomonadati</taxon>
        <taxon>Pseudomonadota</taxon>
        <taxon>Gammaproteobacteria</taxon>
        <taxon>Enterobacterales</taxon>
        <taxon>Hafniaceae</taxon>
        <taxon>Hafnia</taxon>
    </lineage>
</organism>
<reference evidence="1 2" key="1">
    <citation type="submission" date="2011-08" db="EMBL/GenBank/DDBJ databases">
        <authorList>
            <person name="Weinstock G."/>
            <person name="Sodergren E."/>
            <person name="Clifton S."/>
            <person name="Fulton L."/>
            <person name="Fulton B."/>
            <person name="Courtney L."/>
            <person name="Fronick C."/>
            <person name="Harrison M."/>
            <person name="Strong C."/>
            <person name="Farmer C."/>
            <person name="Delahaunty K."/>
            <person name="Markovic C."/>
            <person name="Hall O."/>
            <person name="Minx P."/>
            <person name="Tomlinson C."/>
            <person name="Mitreva M."/>
            <person name="Hou S."/>
            <person name="Chen J."/>
            <person name="Wollam A."/>
            <person name="Pepin K.H."/>
            <person name="Johnson M."/>
            <person name="Bhonagiri V."/>
            <person name="Zhang X."/>
            <person name="Suruliraj S."/>
            <person name="Warren W."/>
            <person name="Chinwalla A."/>
            <person name="Mardis E.R."/>
            <person name="Wilson R.K."/>
        </authorList>
    </citation>
    <scope>NUCLEOTIDE SEQUENCE [LARGE SCALE GENOMIC DNA]</scope>
    <source>
        <strain evidence="1 2">ATCC 51873</strain>
    </source>
</reference>
<proteinExistence type="predicted"/>
<accession>G9Y8H8</accession>
<dbReference type="Proteomes" id="UP000005959">
    <property type="component" value="Unassembled WGS sequence"/>
</dbReference>
<evidence type="ECO:0000313" key="2">
    <source>
        <dbReference type="Proteomes" id="UP000005959"/>
    </source>
</evidence>
<gene>
    <name evidence="1" type="ORF">HMPREF0454_02861</name>
</gene>
<dbReference type="EMBL" id="AGCI01000067">
    <property type="protein sequence ID" value="EHM41477.1"/>
    <property type="molecule type" value="Genomic_DNA"/>
</dbReference>
<comment type="caution">
    <text evidence="1">The sequence shown here is derived from an EMBL/GenBank/DDBJ whole genome shotgun (WGS) entry which is preliminary data.</text>
</comment>
<protein>
    <submittedName>
        <fullName evidence="1">Uncharacterized protein</fullName>
    </submittedName>
</protein>
<dbReference type="HOGENOM" id="CLU_3099426_0_0_6"/>
<evidence type="ECO:0000313" key="1">
    <source>
        <dbReference type="EMBL" id="EHM41477.1"/>
    </source>
</evidence>
<name>G9Y8H8_HAFAL</name>